<dbReference type="CDD" id="cd03468">
    <property type="entry name" value="PolY_like"/>
    <property type="match status" value="1"/>
</dbReference>
<protein>
    <submittedName>
        <fullName evidence="3">Nucleotidyltransferase</fullName>
    </submittedName>
</protein>
<dbReference type="RefSeq" id="WP_284243806.1">
    <property type="nucleotide sequence ID" value="NZ_BSST01000001.1"/>
</dbReference>
<name>A0ABQ6GPQ3_9GAMM</name>
<dbReference type="InterPro" id="IPR001126">
    <property type="entry name" value="UmuC"/>
</dbReference>
<evidence type="ECO:0000256" key="1">
    <source>
        <dbReference type="ARBA" id="ARBA00022763"/>
    </source>
</evidence>
<evidence type="ECO:0000313" key="3">
    <source>
        <dbReference type="EMBL" id="GLX77907.1"/>
    </source>
</evidence>
<evidence type="ECO:0000313" key="4">
    <source>
        <dbReference type="Proteomes" id="UP001157186"/>
    </source>
</evidence>
<accession>A0ABQ6GPQ3</accession>
<dbReference type="Proteomes" id="UP001157186">
    <property type="component" value="Unassembled WGS sequence"/>
</dbReference>
<dbReference type="PANTHER" id="PTHR35369:SF2">
    <property type="entry name" value="BLR3025 PROTEIN"/>
    <property type="match status" value="1"/>
</dbReference>
<dbReference type="SUPFAM" id="SSF56672">
    <property type="entry name" value="DNA/RNA polymerases"/>
    <property type="match status" value="1"/>
</dbReference>
<dbReference type="Pfam" id="PF00817">
    <property type="entry name" value="IMS"/>
    <property type="match status" value="1"/>
</dbReference>
<feature type="domain" description="UmuC" evidence="2">
    <location>
        <begin position="25"/>
        <end position="148"/>
    </location>
</feature>
<evidence type="ECO:0000259" key="2">
    <source>
        <dbReference type="Pfam" id="PF00817"/>
    </source>
</evidence>
<comment type="caution">
    <text evidence="3">The sequence shown here is derived from an EMBL/GenBank/DDBJ whole genome shotgun (WGS) entry which is preliminary data.</text>
</comment>
<dbReference type="EMBL" id="BSST01000001">
    <property type="protein sequence ID" value="GLX77907.1"/>
    <property type="molecule type" value="Genomic_DNA"/>
</dbReference>
<dbReference type="InterPro" id="IPR050356">
    <property type="entry name" value="SulA_CellDiv_inhibitor"/>
</dbReference>
<organism evidence="3 4">
    <name type="scientific">Thalassotalea insulae</name>
    <dbReference type="NCBI Taxonomy" id="2056778"/>
    <lineage>
        <taxon>Bacteria</taxon>
        <taxon>Pseudomonadati</taxon>
        <taxon>Pseudomonadota</taxon>
        <taxon>Gammaproteobacteria</taxon>
        <taxon>Alteromonadales</taxon>
        <taxon>Colwelliaceae</taxon>
        <taxon>Thalassotalea</taxon>
    </lineage>
</organism>
<proteinExistence type="predicted"/>
<dbReference type="Gene3D" id="1.10.150.20">
    <property type="entry name" value="5' to 3' exonuclease, C-terminal subdomain"/>
    <property type="match status" value="1"/>
</dbReference>
<reference evidence="3 4" key="1">
    <citation type="submission" date="2023-03" db="EMBL/GenBank/DDBJ databases">
        <title>Draft genome sequence of Thalassotalea insulae KCTC 62186T.</title>
        <authorList>
            <person name="Sawabe T."/>
        </authorList>
    </citation>
    <scope>NUCLEOTIDE SEQUENCE [LARGE SCALE GENOMIC DNA]</scope>
    <source>
        <strain evidence="3 4">KCTC 62186</strain>
    </source>
</reference>
<dbReference type="InterPro" id="IPR043502">
    <property type="entry name" value="DNA/RNA_pol_sf"/>
</dbReference>
<gene>
    <name evidence="3" type="ORF">tinsulaeT_12470</name>
</gene>
<keyword evidence="1" id="KW-0227">DNA damage</keyword>
<sequence>MLWAYLYFPSLQLDGVVTEGGRDWQPVVILDGNNNEIVQLNAQAKQSGLRLGMGLATAVALEHQLQVLPYCQQQERQTLTFIAEQLYQVSSDIALDSPNGLYLRIENMLALYGDLSGYWQNLQSVLQPLQLSLHYATAYSPSAAKVLARAKVDRLLTEQKKVLSILNSLSINSLALDQKVQKQLDKIGAKTIGQLLSLPKEQLSQRFDSSVTHYLRRLVNGDDLPMVFYQPQGHFFHYLELLYEINDSNKLLFPIKSLLSLLANYLKKADLLSDRLVITLFLRNQPSKDVVINSAEAIYQASQWLSLTELTLASLQLAAPVVAISLTCKRFSSQQQQSGDFFSLAEGKYTRQRLLSLLLAKLGQSRVHSLLLTDDYRPECANGYAPINLVSQRKIKTEHFTRLRPSYLLPEPLALATEIAVFSSPERIETAWWENTVKRDYFIGRNPYGQWCWLYRQADHRWFIHGYFA</sequence>
<dbReference type="PANTHER" id="PTHR35369">
    <property type="entry name" value="BLR3025 PROTEIN-RELATED"/>
    <property type="match status" value="1"/>
</dbReference>
<keyword evidence="4" id="KW-1185">Reference proteome</keyword>